<feature type="compositionally biased region" description="Polar residues" evidence="10">
    <location>
        <begin position="353"/>
        <end position="366"/>
    </location>
</feature>
<evidence type="ECO:0000313" key="12">
    <source>
        <dbReference type="EMBL" id="CAG6496663.1"/>
    </source>
</evidence>
<accession>A0A8D8G7A9</accession>
<sequence length="1354" mass="151025">MDLNEHELAELEERLYSSIHHAADSGVGPAAAEPSSAAPSLSATAADKPTSSEPTQGSGSTVRIVTDKAIVNASKMKRYWSSMENYTGIRRPNRPRNNNAPAVEASRVEGGEGEDGGIKTFTPYQSILGPSGMGGSGSSSPRGEFLLMEGMPSKQKKKKVGEGRKVLNPSSLRGKKMEQLQKIKAKKAKASKSRQKAQVGQQRLVATIELESSDDQDGEDCSPDPIKQEQREIEHQDLEDSDPDEVVLVPSAPPPLVCIDSSDEDGTKDKFTHPKSKKKKANKKVNSPRCLSPSNSSIMSDDFIGHNDRTRLNDSFIEGITNDLELECQDVPSGSAIFASDHAQTSRADRAPSISSEGTVATSSDTTDQDKRLNKSATGAAKPTFCSTPKQTLHVRRASAKSREQPEEDSIYSATSAKKSKPAEKRASSGGDSSDECDDGESRSKRSKSYHSDASSTKSSKKQRSKKRRKKDSEHYSDEDFASILTDIVQAISENEGGSSDEQPDEPPAEPEVVTEPVENITDSDILEIKDQEPNTISLPQVEPRENFVKAPSPDALDDSNDVVAIEPPPPPMINLADEDTRDISGERAEYERIPGLRCIDDDPECCWNEEMKKFYNDSWNCEDFNVSTVLFNMPRQTKHWPIVHKDKFPDPPKKEIICNNCQQPGHMKYKCRRPPKPPTCYMCGLTGHQETRCPNTLCLRCGEKTNNFLRGCHACSREQHMTCHLCGIRGHAQRNCPDKWRRYHSTIEVDRPLTRDYQRNPNARSCCICARPGHQAHACHAAVRIFGQCVPTTEIINYQPMYYPERQQQQERDEQGPRFNLFSEVGDFQLNFDDSIAKNENSFYHRFSKSVGLLEKKKKQEERLARKMKRDAKRRRKEAGGGDEDVVEMVPEEESIGKIAEEEVGSAAAGSKSTATAVANEDSNYSFSEFYEDKAGKQQPQSALSSEPMPDFIPLTSPDESANHAFAVPANVEQNTEAKIYLTKPHAKILLGPHGANFLKDASAKFTLKLSIAFQPVGNVLLANGLSQNQDNFHNDLVKFLNSASHQNEQIKQINNVPKGTDKTIRYIVEHLQLLTRSYENVKSMFRRYQHCEQQGTNPKTCDKVRRNLNIILFGQFGMRQGRDHLNQLQSNLQELKDTANPIVSLETRDQINQHIRYIFTSYDHADYEDIMQEYDALRKSQKLSKVKPEDLNLTLPAKLNLLTIVDSKEADDPDDSSFNVSKEFSFDDSSLPSDLILNTSDQLIDDAEPPKREEEAAQETPPAAVEEIPVSGAGSSAAPSSKQSKVEFLLNDCRQMVKVLDNKPITAKFDLIYEQTREGNVSKANYRTLMGIHGILKSKLYRKRKKNKMANS</sequence>
<keyword evidence="4 9" id="KW-0863">Zinc-finger</keyword>
<dbReference type="GO" id="GO:0071037">
    <property type="term" value="P:nuclear polyadenylation-dependent snRNA catabolic process"/>
    <property type="evidence" value="ECO:0007669"/>
    <property type="project" value="TreeGrafter"/>
</dbReference>
<evidence type="ECO:0000256" key="3">
    <source>
        <dbReference type="ARBA" id="ARBA00022737"/>
    </source>
</evidence>
<keyword evidence="5" id="KW-0862">Zinc</keyword>
<dbReference type="GO" id="GO:0008270">
    <property type="term" value="F:zinc ion binding"/>
    <property type="evidence" value="ECO:0007669"/>
    <property type="project" value="UniProtKB-KW"/>
</dbReference>
<feature type="compositionally biased region" description="Basic residues" evidence="10">
    <location>
        <begin position="183"/>
        <end position="195"/>
    </location>
</feature>
<proteinExistence type="predicted"/>
<dbReference type="PANTHER" id="PTHR46543">
    <property type="entry name" value="ZINC FINGER CCHC DOMAIN-CONTAINING PROTEIN 7"/>
    <property type="match status" value="1"/>
</dbReference>
<dbReference type="Gene3D" id="4.10.60.10">
    <property type="entry name" value="Zinc finger, CCHC-type"/>
    <property type="match status" value="2"/>
</dbReference>
<evidence type="ECO:0000256" key="9">
    <source>
        <dbReference type="PROSITE-ProRule" id="PRU00047"/>
    </source>
</evidence>
<comment type="subcellular location">
    <subcellularLocation>
        <location evidence="1">Nucleus</location>
    </subcellularLocation>
</comment>
<evidence type="ECO:0000256" key="6">
    <source>
        <dbReference type="ARBA" id="ARBA00023242"/>
    </source>
</evidence>
<dbReference type="InterPro" id="IPR036875">
    <property type="entry name" value="Znf_CCHC_sf"/>
</dbReference>
<evidence type="ECO:0000256" key="10">
    <source>
        <dbReference type="SAM" id="MobiDB-lite"/>
    </source>
</evidence>
<evidence type="ECO:0000256" key="2">
    <source>
        <dbReference type="ARBA" id="ARBA00022723"/>
    </source>
</evidence>
<protein>
    <recommendedName>
        <fullName evidence="7">Zinc finger CCHC domain-containing protein 7</fullName>
    </recommendedName>
    <alternativeName>
        <fullName evidence="8">TRAMP-like complex RNA-binding factor ZCCHC7</fullName>
    </alternativeName>
</protein>
<dbReference type="GO" id="GO:0003723">
    <property type="term" value="F:RNA binding"/>
    <property type="evidence" value="ECO:0007669"/>
    <property type="project" value="TreeGrafter"/>
</dbReference>
<organism evidence="12">
    <name type="scientific">Culex pipiens</name>
    <name type="common">House mosquito</name>
    <dbReference type="NCBI Taxonomy" id="7175"/>
    <lineage>
        <taxon>Eukaryota</taxon>
        <taxon>Metazoa</taxon>
        <taxon>Ecdysozoa</taxon>
        <taxon>Arthropoda</taxon>
        <taxon>Hexapoda</taxon>
        <taxon>Insecta</taxon>
        <taxon>Pterygota</taxon>
        <taxon>Neoptera</taxon>
        <taxon>Endopterygota</taxon>
        <taxon>Diptera</taxon>
        <taxon>Nematocera</taxon>
        <taxon>Culicoidea</taxon>
        <taxon>Culicidae</taxon>
        <taxon>Culicinae</taxon>
        <taxon>Culicini</taxon>
        <taxon>Culex</taxon>
        <taxon>Culex</taxon>
    </lineage>
</organism>
<feature type="region of interest" description="Disordered" evidence="10">
    <location>
        <begin position="1211"/>
        <end position="1230"/>
    </location>
</feature>
<feature type="region of interest" description="Disordered" evidence="10">
    <location>
        <begin position="1248"/>
        <end position="1267"/>
    </location>
</feature>
<feature type="region of interest" description="Disordered" evidence="10">
    <location>
        <begin position="937"/>
        <end position="961"/>
    </location>
</feature>
<dbReference type="SMART" id="SM00343">
    <property type="entry name" value="ZnF_C2HC"/>
    <property type="match status" value="4"/>
</dbReference>
<dbReference type="GO" id="GO:0071038">
    <property type="term" value="P:TRAMP-dependent tRNA surveillance pathway"/>
    <property type="evidence" value="ECO:0007669"/>
    <property type="project" value="TreeGrafter"/>
</dbReference>
<dbReference type="GO" id="GO:0071035">
    <property type="term" value="P:nuclear polyadenylation-dependent rRNA catabolic process"/>
    <property type="evidence" value="ECO:0007669"/>
    <property type="project" value="TreeGrafter"/>
</dbReference>
<evidence type="ECO:0000256" key="1">
    <source>
        <dbReference type="ARBA" id="ARBA00004123"/>
    </source>
</evidence>
<feature type="compositionally biased region" description="Basic residues" evidence="10">
    <location>
        <begin position="273"/>
        <end position="283"/>
    </location>
</feature>
<evidence type="ECO:0000259" key="11">
    <source>
        <dbReference type="PROSITE" id="PS50158"/>
    </source>
</evidence>
<evidence type="ECO:0000256" key="8">
    <source>
        <dbReference type="ARBA" id="ARBA00043023"/>
    </source>
</evidence>
<dbReference type="PANTHER" id="PTHR46543:SF1">
    <property type="entry name" value="ZINC FINGER CCHC DOMAIN-CONTAINING PROTEIN 7"/>
    <property type="match status" value="1"/>
</dbReference>
<feature type="compositionally biased region" description="Basic residues" evidence="10">
    <location>
        <begin position="867"/>
        <end position="878"/>
    </location>
</feature>
<dbReference type="SUPFAM" id="SSF57756">
    <property type="entry name" value="Retrovirus zinc finger-like domains"/>
    <property type="match status" value="1"/>
</dbReference>
<feature type="compositionally biased region" description="Polar residues" evidence="10">
    <location>
        <begin position="492"/>
        <end position="501"/>
    </location>
</feature>
<reference evidence="12" key="1">
    <citation type="submission" date="2021-05" db="EMBL/GenBank/DDBJ databases">
        <authorList>
            <person name="Alioto T."/>
            <person name="Alioto T."/>
            <person name="Gomez Garrido J."/>
        </authorList>
    </citation>
    <scope>NUCLEOTIDE SEQUENCE</scope>
</reference>
<feature type="compositionally biased region" description="Low complexity" evidence="10">
    <location>
        <begin position="29"/>
        <end position="46"/>
    </location>
</feature>
<evidence type="ECO:0000256" key="7">
    <source>
        <dbReference type="ARBA" id="ARBA00041190"/>
    </source>
</evidence>
<feature type="region of interest" description="Disordered" evidence="10">
    <location>
        <begin position="24"/>
        <end position="64"/>
    </location>
</feature>
<dbReference type="GO" id="GO:0031499">
    <property type="term" value="C:TRAMP complex"/>
    <property type="evidence" value="ECO:0007669"/>
    <property type="project" value="TreeGrafter"/>
</dbReference>
<dbReference type="GO" id="GO:0071039">
    <property type="term" value="P:nuclear polyadenylation-dependent CUT catabolic process"/>
    <property type="evidence" value="ECO:0007669"/>
    <property type="project" value="TreeGrafter"/>
</dbReference>
<feature type="compositionally biased region" description="Acidic residues" evidence="10">
    <location>
        <begin position="882"/>
        <end position="895"/>
    </location>
</feature>
<feature type="compositionally biased region" description="Acidic residues" evidence="10">
    <location>
        <begin position="211"/>
        <end position="222"/>
    </location>
</feature>
<dbReference type="GO" id="GO:0071031">
    <property type="term" value="P:nuclear mRNA surveillance of mRNA 3'-end processing"/>
    <property type="evidence" value="ECO:0007669"/>
    <property type="project" value="TreeGrafter"/>
</dbReference>
<feature type="compositionally biased region" description="Basic residues" evidence="10">
    <location>
        <begin position="459"/>
        <end position="470"/>
    </location>
</feature>
<feature type="domain" description="CCHC-type" evidence="11">
    <location>
        <begin position="724"/>
        <end position="739"/>
    </location>
</feature>
<evidence type="ECO:0000256" key="5">
    <source>
        <dbReference type="ARBA" id="ARBA00022833"/>
    </source>
</evidence>
<feature type="domain" description="CCHC-type" evidence="11">
    <location>
        <begin position="681"/>
        <end position="696"/>
    </location>
</feature>
<evidence type="ECO:0000256" key="4">
    <source>
        <dbReference type="ARBA" id="ARBA00022771"/>
    </source>
</evidence>
<keyword evidence="6" id="KW-0539">Nucleus</keyword>
<name>A0A8D8G7A9_CULPI</name>
<keyword evidence="3" id="KW-0677">Repeat</keyword>
<feature type="region of interest" description="Disordered" evidence="10">
    <location>
        <begin position="337"/>
        <end position="520"/>
    </location>
</feature>
<dbReference type="InterPro" id="IPR051644">
    <property type="entry name" value="TRAMP_AT-DNA-binding"/>
</dbReference>
<dbReference type="GO" id="GO:0071036">
    <property type="term" value="P:nuclear polyadenylation-dependent snoRNA catabolic process"/>
    <property type="evidence" value="ECO:0007669"/>
    <property type="project" value="TreeGrafter"/>
</dbReference>
<dbReference type="EMBL" id="HBUE01131582">
    <property type="protein sequence ID" value="CAG6496663.1"/>
    <property type="molecule type" value="Transcribed_RNA"/>
</dbReference>
<feature type="region of interest" description="Disordered" evidence="10">
    <location>
        <begin position="860"/>
        <end position="916"/>
    </location>
</feature>
<feature type="region of interest" description="Disordered" evidence="10">
    <location>
        <begin position="85"/>
        <end position="309"/>
    </location>
</feature>
<dbReference type="InterPro" id="IPR001878">
    <property type="entry name" value="Znf_CCHC"/>
</dbReference>
<feature type="compositionally biased region" description="Polar residues" evidence="10">
    <location>
        <begin position="49"/>
        <end position="63"/>
    </location>
</feature>
<keyword evidence="2" id="KW-0479">Metal-binding</keyword>
<feature type="compositionally biased region" description="Basic and acidic residues" evidence="10">
    <location>
        <begin position="226"/>
        <end position="238"/>
    </location>
</feature>
<feature type="compositionally biased region" description="Low complexity" evidence="10">
    <location>
        <begin position="906"/>
        <end position="916"/>
    </location>
</feature>
<dbReference type="PROSITE" id="PS50158">
    <property type="entry name" value="ZF_CCHC"/>
    <property type="match status" value="2"/>
</dbReference>